<dbReference type="PANTHER" id="PTHR12558">
    <property type="entry name" value="CELL DIVISION CYCLE 16,23,27"/>
    <property type="match status" value="1"/>
</dbReference>
<organism evidence="2 3">
    <name type="scientific">Abyssobacteria bacterium (strain SURF_5)</name>
    <dbReference type="NCBI Taxonomy" id="2093360"/>
    <lineage>
        <taxon>Bacteria</taxon>
        <taxon>Pseudomonadati</taxon>
        <taxon>Candidatus Hydrogenedentota</taxon>
        <taxon>Candidatus Abyssobacteria</taxon>
    </lineage>
</organism>
<keyword evidence="1" id="KW-0802">TPR repeat</keyword>
<dbReference type="AlphaFoldDB" id="A0A3A4NIG2"/>
<name>A0A3A4NIG2_ABYX5</name>
<reference evidence="2 3" key="1">
    <citation type="journal article" date="2017" name="ISME J.">
        <title>Energy and carbon metabolisms in a deep terrestrial subsurface fluid microbial community.</title>
        <authorList>
            <person name="Momper L."/>
            <person name="Jungbluth S.P."/>
            <person name="Lee M.D."/>
            <person name="Amend J.P."/>
        </authorList>
    </citation>
    <scope>NUCLEOTIDE SEQUENCE [LARGE SCALE GENOMIC DNA]</scope>
    <source>
        <strain evidence="2">SURF_5</strain>
    </source>
</reference>
<comment type="caution">
    <text evidence="2">The sequence shown here is derived from an EMBL/GenBank/DDBJ whole genome shotgun (WGS) entry which is preliminary data.</text>
</comment>
<dbReference type="Gene3D" id="1.25.40.10">
    <property type="entry name" value="Tetratricopeptide repeat domain"/>
    <property type="match status" value="4"/>
</dbReference>
<accession>A0A3A4NIG2</accession>
<evidence type="ECO:0008006" key="4">
    <source>
        <dbReference type="Google" id="ProtNLM"/>
    </source>
</evidence>
<dbReference type="Pfam" id="PF13174">
    <property type="entry name" value="TPR_6"/>
    <property type="match status" value="1"/>
</dbReference>
<evidence type="ECO:0000313" key="2">
    <source>
        <dbReference type="EMBL" id="RJP14964.1"/>
    </source>
</evidence>
<gene>
    <name evidence="2" type="ORF">C4520_20535</name>
</gene>
<dbReference type="SMART" id="SM00028">
    <property type="entry name" value="TPR"/>
    <property type="match status" value="8"/>
</dbReference>
<dbReference type="InterPro" id="IPR011990">
    <property type="entry name" value="TPR-like_helical_dom_sf"/>
</dbReference>
<protein>
    <recommendedName>
        <fullName evidence="4">Outer membrane protein assembly factor BamD</fullName>
    </recommendedName>
</protein>
<dbReference type="PANTHER" id="PTHR12558:SF13">
    <property type="entry name" value="CELL DIVISION CYCLE PROTEIN 27 HOMOLOG"/>
    <property type="match status" value="1"/>
</dbReference>
<proteinExistence type="predicted"/>
<dbReference type="PROSITE" id="PS50005">
    <property type="entry name" value="TPR"/>
    <property type="match status" value="1"/>
</dbReference>
<dbReference type="EMBL" id="QZKU01000139">
    <property type="protein sequence ID" value="RJP14964.1"/>
    <property type="molecule type" value="Genomic_DNA"/>
</dbReference>
<dbReference type="SUPFAM" id="SSF48452">
    <property type="entry name" value="TPR-like"/>
    <property type="match status" value="4"/>
</dbReference>
<sequence>MDSRFAVVFPEPAAEQMIEHADSEIPEQSTTRKASEPPLSFLRISDTLSSISSFFRKMPVFLSSLVREKVGLSICAGAGAGLLMACGFLFFETGKEQWMLKQRYPQAMNWEERYLMYSQDLLAEGNVEKAEQMLLRLLQKESTSVTHADGLLLCAQTIEQLRQDESSAAEARELYERFLTRYPAEPRVPFARMQLAENFADVGYFPEANAEYQKMLGALREPEKADEIRLLLSRNHYRSRDFVRARNLLTLLIQESSNENLVRDARFLLGQTHWELGEKHHAETQMKALVRDAPGSPHAAAALQFLAQSALDEQAYQEAANYCIQWLKESPVAHGRPEVMLLLGRAKLGLNKADEAVKAASDVITFFPDSPVLSDAFMLKGEALESLARVEDSRNAFKEAAGFFPEAPLPLLELARIESEMGNLSEAIFLTERACGLDFENDSALVGLAKLYWKNGENVKAIRLLQDFTRERQLSPSIAEAFLLLADIQASLKDFDGAYKTLDRLLASGTTTIEQHVVIERQGDIYLQAGLYNDALEAYESAREKGAKSPAFSLKIARTLFEAGKFEDFLKAASSINQDSLSPAEKFDLLYLQARANAELGSFKKARREIHQAIALKTAKENFSTLALLMHINLQLGDEAEAARIHDVTRKLIGMEQAEAPFEARKIVLDWADRFYERANYQKAASLYSAISPPQFPLSDAAWALCQRGNCYFRLAQYSKAREDYSELERRYPDSEYVSVAKQRRTLLDLRVKRSNPDAGDAEADARID</sequence>
<dbReference type="Pfam" id="PF12895">
    <property type="entry name" value="ANAPC3"/>
    <property type="match status" value="1"/>
</dbReference>
<evidence type="ECO:0000256" key="1">
    <source>
        <dbReference type="PROSITE-ProRule" id="PRU00339"/>
    </source>
</evidence>
<dbReference type="Proteomes" id="UP000265882">
    <property type="component" value="Unassembled WGS sequence"/>
</dbReference>
<dbReference type="Pfam" id="PF13432">
    <property type="entry name" value="TPR_16"/>
    <property type="match status" value="3"/>
</dbReference>
<dbReference type="InterPro" id="IPR019734">
    <property type="entry name" value="TPR_rpt"/>
</dbReference>
<feature type="repeat" description="TPR" evidence="1">
    <location>
        <begin position="702"/>
        <end position="735"/>
    </location>
</feature>
<evidence type="ECO:0000313" key="3">
    <source>
        <dbReference type="Proteomes" id="UP000265882"/>
    </source>
</evidence>